<dbReference type="InterPro" id="IPR052961">
    <property type="entry name" value="Oxido-Kinase-like_Enzymes"/>
</dbReference>
<dbReference type="InterPro" id="IPR011009">
    <property type="entry name" value="Kinase-like_dom_sf"/>
</dbReference>
<dbReference type="PANTHER" id="PTHR23020">
    <property type="entry name" value="UNCHARACTERIZED NUCLEAR HORMONE RECEPTOR-RELATED"/>
    <property type="match status" value="1"/>
</dbReference>
<evidence type="ECO:0000259" key="2">
    <source>
        <dbReference type="SMART" id="SM00587"/>
    </source>
</evidence>
<sequence>MISFNLKNKGLCSNVFNVKIFYGDDQVCSIVAKIPTTENFEPSKDLSKEEQEKERKEKAEKIRQLHQNELEFYRLFKKHKDGSLKIPHFIDGSEMTDDQEGYILTEDFSSDEDKEEDNDQEHEGFEDLNDEQIKQAICEVAKLQALGYKFPEAKNLGKLDAAMNDLTEIHHDVLDKFADLDLDFVNDKRIKLLKDKAEMDIFEENVCSNKKAGLPEVLSHNDFWTKNVMFSPKTKELQRIIDWQTVRFASLTHDLAALLSLELSGDHRRKNEKSYVEYYLKQVQHYLDKYEVEDDHGLRKAKIDDVLKAYNGSLRIAIYGLIFTLMESEKTKESKEAAQGSELVNRIKYLYEDLYSDMEK</sequence>
<name>A0A914Y875_9BILA</name>
<evidence type="ECO:0000313" key="3">
    <source>
        <dbReference type="Proteomes" id="UP000887577"/>
    </source>
</evidence>
<dbReference type="InterPro" id="IPR015897">
    <property type="entry name" value="CHK_kinase-like"/>
</dbReference>
<protein>
    <submittedName>
        <fullName evidence="4">CHK kinase-like domain-containing protein</fullName>
    </submittedName>
</protein>
<feature type="region of interest" description="Disordered" evidence="1">
    <location>
        <begin position="40"/>
        <end position="61"/>
    </location>
</feature>
<evidence type="ECO:0000313" key="4">
    <source>
        <dbReference type="WBParaSite" id="PSU_v2.g14954.t1"/>
    </source>
</evidence>
<dbReference type="AlphaFoldDB" id="A0A914Y875"/>
<feature type="domain" description="CHK kinase-like" evidence="2">
    <location>
        <begin position="103"/>
        <end position="289"/>
    </location>
</feature>
<feature type="compositionally biased region" description="Basic and acidic residues" evidence="1">
    <location>
        <begin position="41"/>
        <end position="61"/>
    </location>
</feature>
<dbReference type="SMART" id="SM00587">
    <property type="entry name" value="CHK"/>
    <property type="match status" value="1"/>
</dbReference>
<evidence type="ECO:0000256" key="1">
    <source>
        <dbReference type="SAM" id="MobiDB-lite"/>
    </source>
</evidence>
<dbReference type="WBParaSite" id="PSU_v2.g14954.t1">
    <property type="protein sequence ID" value="PSU_v2.g14954.t1"/>
    <property type="gene ID" value="PSU_v2.g14954"/>
</dbReference>
<dbReference type="SUPFAM" id="SSF56112">
    <property type="entry name" value="Protein kinase-like (PK-like)"/>
    <property type="match status" value="1"/>
</dbReference>
<organism evidence="3 4">
    <name type="scientific">Panagrolaimus superbus</name>
    <dbReference type="NCBI Taxonomy" id="310955"/>
    <lineage>
        <taxon>Eukaryota</taxon>
        <taxon>Metazoa</taxon>
        <taxon>Ecdysozoa</taxon>
        <taxon>Nematoda</taxon>
        <taxon>Chromadorea</taxon>
        <taxon>Rhabditida</taxon>
        <taxon>Tylenchina</taxon>
        <taxon>Panagrolaimomorpha</taxon>
        <taxon>Panagrolaimoidea</taxon>
        <taxon>Panagrolaimidae</taxon>
        <taxon>Panagrolaimus</taxon>
    </lineage>
</organism>
<dbReference type="Proteomes" id="UP000887577">
    <property type="component" value="Unplaced"/>
</dbReference>
<dbReference type="PANTHER" id="PTHR23020:SF41">
    <property type="entry name" value="AMINOGLYCOSIDE PHOSPHOTRANSFERASE DOMAIN-CONTAINING PROTEIN"/>
    <property type="match status" value="1"/>
</dbReference>
<dbReference type="Gene3D" id="3.90.1200.10">
    <property type="match status" value="1"/>
</dbReference>
<proteinExistence type="predicted"/>
<accession>A0A914Y875</accession>
<dbReference type="Pfam" id="PF07914">
    <property type="entry name" value="DUF1679"/>
    <property type="match status" value="1"/>
</dbReference>
<reference evidence="4" key="1">
    <citation type="submission" date="2022-11" db="UniProtKB">
        <authorList>
            <consortium name="WormBaseParasite"/>
        </authorList>
    </citation>
    <scope>IDENTIFICATION</scope>
</reference>
<keyword evidence="3" id="KW-1185">Reference proteome</keyword>
<dbReference type="InterPro" id="IPR012877">
    <property type="entry name" value="Dhs-27"/>
</dbReference>